<evidence type="ECO:0000256" key="8">
    <source>
        <dbReference type="SAM" id="Phobius"/>
    </source>
</evidence>
<dbReference type="GO" id="GO:0008076">
    <property type="term" value="C:voltage-gated potassium channel complex"/>
    <property type="evidence" value="ECO:0007669"/>
    <property type="project" value="InterPro"/>
</dbReference>
<dbReference type="PANTHER" id="PTHR11537:SF254">
    <property type="entry name" value="POTASSIUM VOLTAGE-GATED CHANNEL PROTEIN SHAB"/>
    <property type="match status" value="1"/>
</dbReference>
<keyword evidence="3 8" id="KW-0812">Transmembrane</keyword>
<dbReference type="AlphaFoldDB" id="A0A366KEN1"/>
<evidence type="ECO:0000256" key="7">
    <source>
        <dbReference type="ARBA" id="ARBA00023303"/>
    </source>
</evidence>
<keyword evidence="5" id="KW-0406">Ion transport</keyword>
<keyword evidence="2" id="KW-0813">Transport</keyword>
<dbReference type="GO" id="GO:0005249">
    <property type="term" value="F:voltage-gated potassium channel activity"/>
    <property type="evidence" value="ECO:0007669"/>
    <property type="project" value="InterPro"/>
</dbReference>
<keyword evidence="7" id="KW-0407">Ion channel</keyword>
<dbReference type="Gene3D" id="1.20.5.110">
    <property type="match status" value="1"/>
</dbReference>
<dbReference type="PANTHER" id="PTHR11537">
    <property type="entry name" value="VOLTAGE-GATED POTASSIUM CHANNEL"/>
    <property type="match status" value="1"/>
</dbReference>
<feature type="transmembrane region" description="Helical" evidence="8">
    <location>
        <begin position="180"/>
        <end position="205"/>
    </location>
</feature>
<feature type="domain" description="Potassium channel" evidence="9">
    <location>
        <begin position="127"/>
        <end position="204"/>
    </location>
</feature>
<dbReference type="EMBL" id="PDCH01000001">
    <property type="protein sequence ID" value="RBQ00030.1"/>
    <property type="molecule type" value="Genomic_DNA"/>
</dbReference>
<evidence type="ECO:0000313" key="11">
    <source>
        <dbReference type="Proteomes" id="UP000252345"/>
    </source>
</evidence>
<dbReference type="InterPro" id="IPR013099">
    <property type="entry name" value="K_chnl_dom"/>
</dbReference>
<dbReference type="SUPFAM" id="SSF81324">
    <property type="entry name" value="Voltage-gated potassium channels"/>
    <property type="match status" value="1"/>
</dbReference>
<evidence type="ECO:0000256" key="4">
    <source>
        <dbReference type="ARBA" id="ARBA00022989"/>
    </source>
</evidence>
<feature type="transmembrane region" description="Helical" evidence="8">
    <location>
        <begin position="118"/>
        <end position="140"/>
    </location>
</feature>
<comment type="caution">
    <text evidence="10">The sequence shown here is derived from an EMBL/GenBank/DDBJ whole genome shotgun (WGS) entry which is preliminary data.</text>
</comment>
<evidence type="ECO:0000259" key="9">
    <source>
        <dbReference type="Pfam" id="PF07885"/>
    </source>
</evidence>
<comment type="subcellular location">
    <subcellularLocation>
        <location evidence="1">Membrane</location>
        <topology evidence="1">Multi-pass membrane protein</topology>
    </subcellularLocation>
</comment>
<dbReference type="Gene3D" id="1.10.287.70">
    <property type="match status" value="1"/>
</dbReference>
<gene>
    <name evidence="10" type="ORF">CRD59_00780</name>
</gene>
<keyword evidence="11" id="KW-1185">Reference proteome</keyword>
<evidence type="ECO:0000256" key="5">
    <source>
        <dbReference type="ARBA" id="ARBA00023065"/>
    </source>
</evidence>
<dbReference type="InterPro" id="IPR028325">
    <property type="entry name" value="VG_K_chnl"/>
</dbReference>
<feature type="transmembrane region" description="Helical" evidence="8">
    <location>
        <begin position="20"/>
        <end position="37"/>
    </location>
</feature>
<evidence type="ECO:0000313" key="10">
    <source>
        <dbReference type="EMBL" id="RBQ00030.1"/>
    </source>
</evidence>
<dbReference type="Pfam" id="PF07885">
    <property type="entry name" value="Ion_trans_2"/>
    <property type="match status" value="1"/>
</dbReference>
<evidence type="ECO:0000256" key="3">
    <source>
        <dbReference type="ARBA" id="ARBA00022692"/>
    </source>
</evidence>
<evidence type="ECO:0000256" key="1">
    <source>
        <dbReference type="ARBA" id="ARBA00004141"/>
    </source>
</evidence>
<dbReference type="OrthoDB" id="9799090at2"/>
<proteinExistence type="predicted"/>
<evidence type="ECO:0000256" key="6">
    <source>
        <dbReference type="ARBA" id="ARBA00023136"/>
    </source>
</evidence>
<sequence>MVELLSVRLEKWEKATEWPLTVLSVVFIAIYAWQILAEPTGWMGALADWSMNALWVIFALDYLVSLALAPRRWEWIKHHLFDLAVVLLPMIRPLRVLRVLSALNVLHRTGGMALRGRIVMYAAASVLMLVLVGGLAVLDAERYAPGSSIKSYGEALWWAFVTITTVGYGDYSPVTPTGRIIAFALMLAGIALIGVVTATLASWIVGEVSADEQRATEVTREQVEAVSKRLERIERRLGVLAAGEADRGQVVSSNDDEDPDD</sequence>
<feature type="transmembrane region" description="Helical" evidence="8">
    <location>
        <begin position="152"/>
        <end position="168"/>
    </location>
</feature>
<keyword evidence="6 8" id="KW-0472">Membrane</keyword>
<organism evidence="10 11">
    <name type="scientific">Bifidobacterium xylocopae</name>
    <dbReference type="NCBI Taxonomy" id="2493119"/>
    <lineage>
        <taxon>Bacteria</taxon>
        <taxon>Bacillati</taxon>
        <taxon>Actinomycetota</taxon>
        <taxon>Actinomycetes</taxon>
        <taxon>Bifidobacteriales</taxon>
        <taxon>Bifidobacteriaceae</taxon>
        <taxon>Bifidobacterium</taxon>
    </lineage>
</organism>
<dbReference type="GO" id="GO:0001508">
    <property type="term" value="P:action potential"/>
    <property type="evidence" value="ECO:0007669"/>
    <property type="project" value="TreeGrafter"/>
</dbReference>
<dbReference type="Proteomes" id="UP000252345">
    <property type="component" value="Unassembled WGS sequence"/>
</dbReference>
<protein>
    <recommendedName>
        <fullName evidence="9">Potassium channel domain-containing protein</fullName>
    </recommendedName>
</protein>
<accession>A0A366KEN1</accession>
<reference evidence="10 11" key="1">
    <citation type="submission" date="2017-10" db="EMBL/GenBank/DDBJ databases">
        <title>Bifidobacterium xylocopum sp. nov. and Bifidobacterium aemilianum sp. nov., from the carpenter bee (Xylocopa violacea) digestive tract.</title>
        <authorList>
            <person name="Alberoni D."/>
            <person name="Baffoni L."/>
            <person name="Di Gioia D."/>
            <person name="Gaggia F."/>
            <person name="Biavati B."/>
        </authorList>
    </citation>
    <scope>NUCLEOTIDE SEQUENCE [LARGE SCALE GENOMIC DNA]</scope>
    <source>
        <strain evidence="10 11">XV2</strain>
    </source>
</reference>
<evidence type="ECO:0000256" key="2">
    <source>
        <dbReference type="ARBA" id="ARBA00022448"/>
    </source>
</evidence>
<name>A0A366KEN1_9BIFI</name>
<dbReference type="PRINTS" id="PR00169">
    <property type="entry name" value="KCHANNEL"/>
</dbReference>
<feature type="transmembrane region" description="Helical" evidence="8">
    <location>
        <begin position="49"/>
        <end position="68"/>
    </location>
</feature>
<keyword evidence="4 8" id="KW-1133">Transmembrane helix</keyword>